<evidence type="ECO:0000313" key="1">
    <source>
        <dbReference type="EMBL" id="GMM47134.1"/>
    </source>
</evidence>
<dbReference type="Proteomes" id="UP001378960">
    <property type="component" value="Unassembled WGS sequence"/>
</dbReference>
<proteinExistence type="predicted"/>
<dbReference type="InterPro" id="IPR036322">
    <property type="entry name" value="WD40_repeat_dom_sf"/>
</dbReference>
<protein>
    <submittedName>
        <fullName evidence="1">Uncharacterized protein</fullName>
    </submittedName>
</protein>
<sequence>MPSNINSNYWETSTSITASNVAFSKHNDIIIVGSNSLTENLKVYQFVANSLIHLSSITLPDVHKLQFLKPTDQGDNNFKFLLSGHSNGIIHLSAIPLNENSVFKDAEIIKRFNHRKKINKLNTSLSHSLRLNNGHLSTTISEIQLTPNSWSSIPFNSLVSLYDHHLFLWDSSRSHSPLRILQTNNTSSVSLNSNLQSLIAIGGDFGIRLLDLKGNDQNILFSNSKLSSGLTNVQWCDDNEYLLSAIDPIKDSVLLWDIRKNKPLKTINNSHTSITSTKWLGNQLWIGESNGNLTRYNSELESPLSFKASNKQIVEIDYTSNFYNLLCMDQTYLSTHNLKRNHQPRPISTIKFNETKPLVNKRIQSSSSLNSLSSVFTSHRVSSDSSQGSNNSLSQNNQIRSSDYLVSFQKEIDQMLNSMQRKVVDDIVYI</sequence>
<dbReference type="AlphaFoldDB" id="A0AAV5R932"/>
<dbReference type="SUPFAM" id="SSF50978">
    <property type="entry name" value="WD40 repeat-like"/>
    <property type="match status" value="1"/>
</dbReference>
<organism evidence="1 2">
    <name type="scientific">Pichia kluyveri</name>
    <name type="common">Yeast</name>
    <dbReference type="NCBI Taxonomy" id="36015"/>
    <lineage>
        <taxon>Eukaryota</taxon>
        <taxon>Fungi</taxon>
        <taxon>Dikarya</taxon>
        <taxon>Ascomycota</taxon>
        <taxon>Saccharomycotina</taxon>
        <taxon>Pichiomycetes</taxon>
        <taxon>Pichiales</taxon>
        <taxon>Pichiaceae</taxon>
        <taxon>Pichia</taxon>
    </lineage>
</organism>
<name>A0AAV5R932_PICKL</name>
<comment type="caution">
    <text evidence="1">The sequence shown here is derived from an EMBL/GenBank/DDBJ whole genome shotgun (WGS) entry which is preliminary data.</text>
</comment>
<dbReference type="InterPro" id="IPR015943">
    <property type="entry name" value="WD40/YVTN_repeat-like_dom_sf"/>
</dbReference>
<keyword evidence="2" id="KW-1185">Reference proteome</keyword>
<gene>
    <name evidence="1" type="ORF">DAPK24_037090</name>
</gene>
<reference evidence="1 2" key="1">
    <citation type="journal article" date="2023" name="Elife">
        <title>Identification of key yeast species and microbe-microbe interactions impacting larval growth of Drosophila in the wild.</title>
        <authorList>
            <person name="Mure A."/>
            <person name="Sugiura Y."/>
            <person name="Maeda R."/>
            <person name="Honda K."/>
            <person name="Sakurai N."/>
            <person name="Takahashi Y."/>
            <person name="Watada M."/>
            <person name="Katoh T."/>
            <person name="Gotoh A."/>
            <person name="Gotoh Y."/>
            <person name="Taniguchi I."/>
            <person name="Nakamura K."/>
            <person name="Hayashi T."/>
            <person name="Katayama T."/>
            <person name="Uemura T."/>
            <person name="Hattori Y."/>
        </authorList>
    </citation>
    <scope>NUCLEOTIDE SEQUENCE [LARGE SCALE GENOMIC DNA]</scope>
    <source>
        <strain evidence="1 2">PK-24</strain>
    </source>
</reference>
<dbReference type="EMBL" id="BTGB01000005">
    <property type="protein sequence ID" value="GMM47134.1"/>
    <property type="molecule type" value="Genomic_DNA"/>
</dbReference>
<dbReference type="Gene3D" id="2.130.10.10">
    <property type="entry name" value="YVTN repeat-like/Quinoprotein amine dehydrogenase"/>
    <property type="match status" value="1"/>
</dbReference>
<accession>A0AAV5R932</accession>
<evidence type="ECO:0000313" key="2">
    <source>
        <dbReference type="Proteomes" id="UP001378960"/>
    </source>
</evidence>